<feature type="region of interest" description="Disordered" evidence="1">
    <location>
        <begin position="237"/>
        <end position="265"/>
    </location>
</feature>
<feature type="region of interest" description="Disordered" evidence="1">
    <location>
        <begin position="331"/>
        <end position="358"/>
    </location>
</feature>
<dbReference type="AlphaFoldDB" id="A0A0B1P486"/>
<comment type="caution">
    <text evidence="2">The sequence shown here is derived from an EMBL/GenBank/DDBJ whole genome shotgun (WGS) entry which is preliminary data.</text>
</comment>
<evidence type="ECO:0000313" key="2">
    <source>
        <dbReference type="EMBL" id="KHJ33502.1"/>
    </source>
</evidence>
<evidence type="ECO:0000313" key="3">
    <source>
        <dbReference type="Proteomes" id="UP000030854"/>
    </source>
</evidence>
<keyword evidence="3" id="KW-1185">Reference proteome</keyword>
<accession>A0A0B1P486</accession>
<dbReference type="STRING" id="52586.A0A0B1P486"/>
<dbReference type="Proteomes" id="UP000030854">
    <property type="component" value="Unassembled WGS sequence"/>
</dbReference>
<gene>
    <name evidence="2" type="ORF">EV44_g3351</name>
</gene>
<name>A0A0B1P486_UNCNE</name>
<evidence type="ECO:0008006" key="4">
    <source>
        <dbReference type="Google" id="ProtNLM"/>
    </source>
</evidence>
<dbReference type="HOGENOM" id="CLU_537700_0_0_1"/>
<protein>
    <recommendedName>
        <fullName evidence="4">CCHC-type domain-containing protein</fullName>
    </recommendedName>
</protein>
<feature type="compositionally biased region" description="Polar residues" evidence="1">
    <location>
        <begin position="339"/>
        <end position="356"/>
    </location>
</feature>
<dbReference type="EMBL" id="JNVN01001397">
    <property type="protein sequence ID" value="KHJ33502.1"/>
    <property type="molecule type" value="Genomic_DNA"/>
</dbReference>
<reference evidence="2 3" key="1">
    <citation type="journal article" date="2014" name="BMC Genomics">
        <title>Adaptive genomic structural variation in the grape powdery mildew pathogen, Erysiphe necator.</title>
        <authorList>
            <person name="Jones L."/>
            <person name="Riaz S."/>
            <person name="Morales-Cruz A."/>
            <person name="Amrine K.C."/>
            <person name="McGuire B."/>
            <person name="Gubler W.D."/>
            <person name="Walker M.A."/>
            <person name="Cantu D."/>
        </authorList>
    </citation>
    <scope>NUCLEOTIDE SEQUENCE [LARGE SCALE GENOMIC DNA]</scope>
    <source>
        <strain evidence="3">c</strain>
    </source>
</reference>
<proteinExistence type="predicted"/>
<sequence length="507" mass="56940">MARHCTNCGRDERHSYRACPNISLTIDEKNTLYNMIAKNLNLRFFGVEYPEVRSIQAHHQRNQDEMLERSYGPPCPMTPIYRSMEVNKDDDFENWPTVEFENLTGIIEGQGASGSRSAIFSNLHFSTASNQAESPLIGKKNSAAQINKRMNQIKQAQPSKSFGLSVGPYNSPEELEVSRAISELQIIGGQVSETNSVVVPKEFKPLSINDIFEKAVLEVQAIETSRKRQRIDVEEMLNQDDDHQFQPRAPKKSKSQTGKRTTLIDELDSELSEAIDKKKIRQLNEIDGHEGLGPIDYKDMLAQIRVNLSILDLMQISPDAAKAFKYYSTRRNQKGGKRQPQSNNFNTDVQISSDQTAAPRGIKQCERPFRLLDATIVCPNLKTKTILNMGATQADQGSDINLILDLLVSTLSLKKREIPGVGGFMMQTADGNLTTLRMFAVFKLGVAGIWRTVHAYIRLKPRSGTDTISLILGLPWLYSVKATINIFEIALQLVTLLIIPKMERGKL</sequence>
<evidence type="ECO:0000256" key="1">
    <source>
        <dbReference type="SAM" id="MobiDB-lite"/>
    </source>
</evidence>
<organism evidence="2 3">
    <name type="scientific">Uncinula necator</name>
    <name type="common">Grape powdery mildew</name>
    <dbReference type="NCBI Taxonomy" id="52586"/>
    <lineage>
        <taxon>Eukaryota</taxon>
        <taxon>Fungi</taxon>
        <taxon>Dikarya</taxon>
        <taxon>Ascomycota</taxon>
        <taxon>Pezizomycotina</taxon>
        <taxon>Leotiomycetes</taxon>
        <taxon>Erysiphales</taxon>
        <taxon>Erysiphaceae</taxon>
        <taxon>Erysiphe</taxon>
    </lineage>
</organism>